<evidence type="ECO:0000313" key="1">
    <source>
        <dbReference type="EMBL" id="KAH3855122.1"/>
    </source>
</evidence>
<accession>A0A9D4R5Y6</accession>
<organism evidence="1 2">
    <name type="scientific">Dreissena polymorpha</name>
    <name type="common">Zebra mussel</name>
    <name type="synonym">Mytilus polymorpha</name>
    <dbReference type="NCBI Taxonomy" id="45954"/>
    <lineage>
        <taxon>Eukaryota</taxon>
        <taxon>Metazoa</taxon>
        <taxon>Spiralia</taxon>
        <taxon>Lophotrochozoa</taxon>
        <taxon>Mollusca</taxon>
        <taxon>Bivalvia</taxon>
        <taxon>Autobranchia</taxon>
        <taxon>Heteroconchia</taxon>
        <taxon>Euheterodonta</taxon>
        <taxon>Imparidentia</taxon>
        <taxon>Neoheterodontei</taxon>
        <taxon>Myida</taxon>
        <taxon>Dreissenoidea</taxon>
        <taxon>Dreissenidae</taxon>
        <taxon>Dreissena</taxon>
    </lineage>
</organism>
<protein>
    <submittedName>
        <fullName evidence="1">Uncharacterized protein</fullName>
    </submittedName>
</protein>
<name>A0A9D4R5Y6_DREPO</name>
<sequence length="55" mass="6188">MVNSTNNTSADITMNDEKQAEVTKFKYLGATLCKDGNSTAEVQKELLWRPQRVPD</sequence>
<dbReference type="Proteomes" id="UP000828390">
    <property type="component" value="Unassembled WGS sequence"/>
</dbReference>
<proteinExistence type="predicted"/>
<reference evidence="1" key="1">
    <citation type="journal article" date="2019" name="bioRxiv">
        <title>The Genome of the Zebra Mussel, Dreissena polymorpha: A Resource for Invasive Species Research.</title>
        <authorList>
            <person name="McCartney M.A."/>
            <person name="Auch B."/>
            <person name="Kono T."/>
            <person name="Mallez S."/>
            <person name="Zhang Y."/>
            <person name="Obille A."/>
            <person name="Becker A."/>
            <person name="Abrahante J.E."/>
            <person name="Garbe J."/>
            <person name="Badalamenti J.P."/>
            <person name="Herman A."/>
            <person name="Mangelson H."/>
            <person name="Liachko I."/>
            <person name="Sullivan S."/>
            <person name="Sone E.D."/>
            <person name="Koren S."/>
            <person name="Silverstein K.A.T."/>
            <person name="Beckman K.B."/>
            <person name="Gohl D.M."/>
        </authorList>
    </citation>
    <scope>NUCLEOTIDE SEQUENCE</scope>
    <source>
        <strain evidence="1">Duluth1</strain>
        <tissue evidence="1">Whole animal</tissue>
    </source>
</reference>
<gene>
    <name evidence="1" type="ORF">DPMN_097683</name>
</gene>
<dbReference type="AlphaFoldDB" id="A0A9D4R5Y6"/>
<keyword evidence="2" id="KW-1185">Reference proteome</keyword>
<dbReference type="EMBL" id="JAIWYP010000003">
    <property type="protein sequence ID" value="KAH3855122.1"/>
    <property type="molecule type" value="Genomic_DNA"/>
</dbReference>
<comment type="caution">
    <text evidence="1">The sequence shown here is derived from an EMBL/GenBank/DDBJ whole genome shotgun (WGS) entry which is preliminary data.</text>
</comment>
<reference evidence="1" key="2">
    <citation type="submission" date="2020-11" db="EMBL/GenBank/DDBJ databases">
        <authorList>
            <person name="McCartney M.A."/>
            <person name="Auch B."/>
            <person name="Kono T."/>
            <person name="Mallez S."/>
            <person name="Becker A."/>
            <person name="Gohl D.M."/>
            <person name="Silverstein K.A.T."/>
            <person name="Koren S."/>
            <person name="Bechman K.B."/>
            <person name="Herman A."/>
            <person name="Abrahante J.E."/>
            <person name="Garbe J."/>
        </authorList>
    </citation>
    <scope>NUCLEOTIDE SEQUENCE</scope>
    <source>
        <strain evidence="1">Duluth1</strain>
        <tissue evidence="1">Whole animal</tissue>
    </source>
</reference>
<evidence type="ECO:0000313" key="2">
    <source>
        <dbReference type="Proteomes" id="UP000828390"/>
    </source>
</evidence>